<evidence type="ECO:0000256" key="3">
    <source>
        <dbReference type="ARBA" id="ARBA00023242"/>
    </source>
</evidence>
<evidence type="ECO:0000256" key="4">
    <source>
        <dbReference type="SAM" id="Coils"/>
    </source>
</evidence>
<dbReference type="GO" id="GO:0005643">
    <property type="term" value="C:nuclear pore"/>
    <property type="evidence" value="ECO:0007669"/>
    <property type="project" value="UniProtKB-ARBA"/>
</dbReference>
<dbReference type="InterPro" id="IPR025574">
    <property type="entry name" value="Nucleoporin_FG_rpt"/>
</dbReference>
<dbReference type="AlphaFoldDB" id="A0ABD3N4U6"/>
<feature type="region of interest" description="Disordered" evidence="5">
    <location>
        <begin position="478"/>
        <end position="498"/>
    </location>
</feature>
<feature type="coiled-coil region" evidence="4">
    <location>
        <begin position="313"/>
        <end position="368"/>
    </location>
</feature>
<dbReference type="EMBL" id="JALLBG020000030">
    <property type="protein sequence ID" value="KAL3771154.1"/>
    <property type="molecule type" value="Genomic_DNA"/>
</dbReference>
<feature type="region of interest" description="Disordered" evidence="5">
    <location>
        <begin position="44"/>
        <end position="110"/>
    </location>
</feature>
<name>A0ABD3N4U6_9STRA</name>
<keyword evidence="3" id="KW-0539">Nucleus</keyword>
<comment type="caution">
    <text evidence="7">The sequence shown here is derived from an EMBL/GenBank/DDBJ whole genome shotgun (WGS) entry which is preliminary data.</text>
</comment>
<reference evidence="7 8" key="1">
    <citation type="submission" date="2024-10" db="EMBL/GenBank/DDBJ databases">
        <title>Updated reference genomes for cyclostephanoid diatoms.</title>
        <authorList>
            <person name="Roberts W.R."/>
            <person name="Alverson A.J."/>
        </authorList>
    </citation>
    <scope>NUCLEOTIDE SEQUENCE [LARGE SCALE GENOMIC DNA]</scope>
    <source>
        <strain evidence="7 8">AJA232-27</strain>
    </source>
</reference>
<dbReference type="PANTHER" id="PTHR13000">
    <property type="entry name" value="NUCLEOPORIN P54"/>
    <property type="match status" value="1"/>
</dbReference>
<evidence type="ECO:0000313" key="7">
    <source>
        <dbReference type="EMBL" id="KAL3771154.1"/>
    </source>
</evidence>
<evidence type="ECO:0000256" key="1">
    <source>
        <dbReference type="ARBA" id="ARBA00004123"/>
    </source>
</evidence>
<evidence type="ECO:0000256" key="5">
    <source>
        <dbReference type="SAM" id="MobiDB-lite"/>
    </source>
</evidence>
<keyword evidence="2" id="KW-0813">Transport</keyword>
<dbReference type="InterPro" id="IPR024864">
    <property type="entry name" value="Nup54/Nup57/Nup44"/>
</dbReference>
<dbReference type="Proteomes" id="UP001530293">
    <property type="component" value="Unassembled WGS sequence"/>
</dbReference>
<feature type="compositionally biased region" description="Low complexity" evidence="5">
    <location>
        <begin position="48"/>
        <end position="61"/>
    </location>
</feature>
<sequence>MVVTWGNNTTTVFGAGTAAAASSSSSSTTTSAFGGASGGGGGGGLFGGAVPSTPPIASTPAPTNPPPLGLGLGGLSSATTATAPAPSTSSLWGQPAPAPSGGLFGSSTPAPAPTGGLFGSTPAPATSGGLFGTAPAPATGGLFGSAAPAPAAGGGLFGAAAPSTTGLWSTAAPSTAPPLGGFFGQQQPSQPMLHANPHQSAMHAHQTALQRQETARMEKAIFHLHSSYSPHAADPMNPALASNNIPSSLCAFTAILYDPLPPEHRTQGTGQLSVPKPMHISNQVWNEALARNPDPRELMPVALVGAAALHCRLVSQQEKVNALASHAEKLRENLQFLERTSRSSKNVIQNSNVEHEALQRRLLEVMRKVEIIRCMGQPIQRAEVEAQQRLGEIMNQVNIMGKSLASLEEMGKQQARAWRVRGATIESRSDFGSLPLREEDKVGLFHILNDQMLGMERLGRIVNRDVRDVGILKDELNKASSSKDKAPPSLGAAIFGGR</sequence>
<gene>
    <name evidence="7" type="ORF">ACHAWU_004777</name>
</gene>
<keyword evidence="4" id="KW-0175">Coiled coil</keyword>
<evidence type="ECO:0000259" key="6">
    <source>
        <dbReference type="Pfam" id="PF13874"/>
    </source>
</evidence>
<organism evidence="7 8">
    <name type="scientific">Discostella pseudostelligera</name>
    <dbReference type="NCBI Taxonomy" id="259834"/>
    <lineage>
        <taxon>Eukaryota</taxon>
        <taxon>Sar</taxon>
        <taxon>Stramenopiles</taxon>
        <taxon>Ochrophyta</taxon>
        <taxon>Bacillariophyta</taxon>
        <taxon>Coscinodiscophyceae</taxon>
        <taxon>Thalassiosirophycidae</taxon>
        <taxon>Stephanodiscales</taxon>
        <taxon>Stephanodiscaceae</taxon>
        <taxon>Discostella</taxon>
    </lineage>
</organism>
<protein>
    <recommendedName>
        <fullName evidence="6">Nucleoporin Nup54 alpha-helical domain-containing protein</fullName>
    </recommendedName>
</protein>
<keyword evidence="8" id="KW-1185">Reference proteome</keyword>
<accession>A0ABD3N4U6</accession>
<evidence type="ECO:0000256" key="2">
    <source>
        <dbReference type="ARBA" id="ARBA00022448"/>
    </source>
</evidence>
<comment type="subcellular location">
    <subcellularLocation>
        <location evidence="1">Nucleus</location>
    </subcellularLocation>
</comment>
<feature type="compositionally biased region" description="Low complexity" evidence="5">
    <location>
        <begin position="75"/>
        <end position="91"/>
    </location>
</feature>
<evidence type="ECO:0000313" key="8">
    <source>
        <dbReference type="Proteomes" id="UP001530293"/>
    </source>
</evidence>
<feature type="domain" description="Nucleoporin Nup54 alpha-helical" evidence="6">
    <location>
        <begin position="276"/>
        <end position="409"/>
    </location>
</feature>
<dbReference type="Pfam" id="PF13634">
    <property type="entry name" value="Nucleoporin_FG"/>
    <property type="match status" value="1"/>
</dbReference>
<proteinExistence type="predicted"/>
<dbReference type="Pfam" id="PF13874">
    <property type="entry name" value="Nup54"/>
    <property type="match status" value="1"/>
</dbReference>
<dbReference type="InterPro" id="IPR025712">
    <property type="entry name" value="Nup54_alpha-helical_dom"/>
</dbReference>
<dbReference type="PANTHER" id="PTHR13000:SF0">
    <property type="entry name" value="NUCLEOPORIN P54"/>
    <property type="match status" value="1"/>
</dbReference>